<dbReference type="GO" id="GO:0015740">
    <property type="term" value="P:C4-dicarboxylate transport"/>
    <property type="evidence" value="ECO:0007669"/>
    <property type="project" value="TreeGrafter"/>
</dbReference>
<proteinExistence type="inferred from homology"/>
<sequence length="188" mass="20783">MRNVVDSIIRVLCTAIMGIMVVAVCWQVTTRYILNNPSTVTEEALRYLLVWTTMVGAAYAYGKRKHLSINILLKKVSPSMQKIVDIGVQCLVIVFCIVVMVMGGLRLCATAADQSSAALGIPMPYIYSCLLVGAVLFIFYALIFIGEDVKELRDNRGQFTAEHPIAEQKNSLHLADTPKNENGRNDIS</sequence>
<keyword evidence="7 9" id="KW-0472">Membrane</keyword>
<keyword evidence="5 9" id="KW-0812">Transmembrane</keyword>
<evidence type="ECO:0000259" key="10">
    <source>
        <dbReference type="Pfam" id="PF04290"/>
    </source>
</evidence>
<keyword evidence="2" id="KW-0813">Transport</keyword>
<dbReference type="PANTHER" id="PTHR35011">
    <property type="entry name" value="2,3-DIKETO-L-GULONATE TRAP TRANSPORTER SMALL PERMEASE PROTEIN YIAM"/>
    <property type="match status" value="1"/>
</dbReference>
<evidence type="ECO:0000313" key="11">
    <source>
        <dbReference type="EMBL" id="ENZ18348.1"/>
    </source>
</evidence>
<dbReference type="EMBL" id="AGYR01000010">
    <property type="protein sequence ID" value="ENZ18348.1"/>
    <property type="molecule type" value="Genomic_DNA"/>
</dbReference>
<evidence type="ECO:0000256" key="8">
    <source>
        <dbReference type="ARBA" id="ARBA00038436"/>
    </source>
</evidence>
<dbReference type="RefSeq" id="WP_002595234.1">
    <property type="nucleotide sequence ID" value="NZ_KB851009.1"/>
</dbReference>
<feature type="transmembrane region" description="Helical" evidence="9">
    <location>
        <begin position="7"/>
        <end position="29"/>
    </location>
</feature>
<evidence type="ECO:0000256" key="2">
    <source>
        <dbReference type="ARBA" id="ARBA00022448"/>
    </source>
</evidence>
<dbReference type="InterPro" id="IPR007387">
    <property type="entry name" value="TRAP_DctQ"/>
</dbReference>
<evidence type="ECO:0000256" key="5">
    <source>
        <dbReference type="ARBA" id="ARBA00022692"/>
    </source>
</evidence>
<dbReference type="PANTHER" id="PTHR35011:SF2">
    <property type="entry name" value="2,3-DIKETO-L-GULONATE TRAP TRANSPORTER SMALL PERMEASE PROTEIN YIAM"/>
    <property type="match status" value="1"/>
</dbReference>
<dbReference type="Proteomes" id="UP000013085">
    <property type="component" value="Unassembled WGS sequence"/>
</dbReference>
<evidence type="ECO:0000313" key="12">
    <source>
        <dbReference type="Proteomes" id="UP000013085"/>
    </source>
</evidence>
<keyword evidence="6 9" id="KW-1133">Transmembrane helix</keyword>
<feature type="transmembrane region" description="Helical" evidence="9">
    <location>
        <begin position="44"/>
        <end position="62"/>
    </location>
</feature>
<comment type="subcellular location">
    <subcellularLocation>
        <location evidence="1">Cell inner membrane</location>
        <topology evidence="1">Multi-pass membrane protein</topology>
    </subcellularLocation>
</comment>
<dbReference type="GO" id="GO:0022857">
    <property type="term" value="F:transmembrane transporter activity"/>
    <property type="evidence" value="ECO:0007669"/>
    <property type="project" value="TreeGrafter"/>
</dbReference>
<evidence type="ECO:0000256" key="6">
    <source>
        <dbReference type="ARBA" id="ARBA00022989"/>
    </source>
</evidence>
<keyword evidence="3" id="KW-1003">Cell membrane</keyword>
<dbReference type="InterPro" id="IPR055348">
    <property type="entry name" value="DctQ"/>
</dbReference>
<reference evidence="11 12" key="1">
    <citation type="submission" date="2013-01" db="EMBL/GenBank/DDBJ databases">
        <title>The Genome Sequence of Clostridium clostridioforme 90A8.</title>
        <authorList>
            <consortium name="The Broad Institute Genome Sequencing Platform"/>
            <person name="Earl A."/>
            <person name="Ward D."/>
            <person name="Feldgarden M."/>
            <person name="Gevers D."/>
            <person name="Courvalin P."/>
            <person name="Lambert T."/>
            <person name="Walker B."/>
            <person name="Young S.K."/>
            <person name="Zeng Q."/>
            <person name="Gargeya S."/>
            <person name="Fitzgerald M."/>
            <person name="Haas B."/>
            <person name="Abouelleil A."/>
            <person name="Alvarado L."/>
            <person name="Arachchi H.M."/>
            <person name="Berlin A.M."/>
            <person name="Chapman S.B."/>
            <person name="Dewar J."/>
            <person name="Goldberg J."/>
            <person name="Griggs A."/>
            <person name="Gujja S."/>
            <person name="Hansen M."/>
            <person name="Howarth C."/>
            <person name="Imamovic A."/>
            <person name="Larimer J."/>
            <person name="McCowan C."/>
            <person name="Murphy C."/>
            <person name="Neiman D."/>
            <person name="Pearson M."/>
            <person name="Priest M."/>
            <person name="Roberts A."/>
            <person name="Saif S."/>
            <person name="Shea T."/>
            <person name="Sisk P."/>
            <person name="Sykes S."/>
            <person name="Wortman J."/>
            <person name="Nusbaum C."/>
            <person name="Birren B."/>
        </authorList>
    </citation>
    <scope>NUCLEOTIDE SEQUENCE [LARGE SCALE GENOMIC DNA]</scope>
    <source>
        <strain evidence="11 12">90A8</strain>
    </source>
</reference>
<feature type="transmembrane region" description="Helical" evidence="9">
    <location>
        <begin position="83"/>
        <end position="105"/>
    </location>
</feature>
<evidence type="ECO:0000256" key="1">
    <source>
        <dbReference type="ARBA" id="ARBA00004429"/>
    </source>
</evidence>
<organism evidence="11 12">
    <name type="scientific">[Clostridium] clostridioforme 90A8</name>
    <dbReference type="NCBI Taxonomy" id="999408"/>
    <lineage>
        <taxon>Bacteria</taxon>
        <taxon>Bacillati</taxon>
        <taxon>Bacillota</taxon>
        <taxon>Clostridia</taxon>
        <taxon>Lachnospirales</taxon>
        <taxon>Lachnospiraceae</taxon>
        <taxon>Enterocloster</taxon>
    </lineage>
</organism>
<evidence type="ECO:0000256" key="7">
    <source>
        <dbReference type="ARBA" id="ARBA00023136"/>
    </source>
</evidence>
<gene>
    <name evidence="11" type="ORF">HMPREF1090_01230</name>
</gene>
<evidence type="ECO:0000256" key="3">
    <source>
        <dbReference type="ARBA" id="ARBA00022475"/>
    </source>
</evidence>
<evidence type="ECO:0000256" key="4">
    <source>
        <dbReference type="ARBA" id="ARBA00022519"/>
    </source>
</evidence>
<keyword evidence="4" id="KW-0997">Cell inner membrane</keyword>
<feature type="transmembrane region" description="Helical" evidence="9">
    <location>
        <begin position="125"/>
        <end position="146"/>
    </location>
</feature>
<dbReference type="Pfam" id="PF04290">
    <property type="entry name" value="DctQ"/>
    <property type="match status" value="1"/>
</dbReference>
<accession>A0A0E2HER0</accession>
<dbReference type="AlphaFoldDB" id="A0A0E2HER0"/>
<evidence type="ECO:0000256" key="9">
    <source>
        <dbReference type="SAM" id="Phobius"/>
    </source>
</evidence>
<protein>
    <recommendedName>
        <fullName evidence="10">Tripartite ATP-independent periplasmic transporters DctQ component domain-containing protein</fullName>
    </recommendedName>
</protein>
<comment type="caution">
    <text evidence="11">The sequence shown here is derived from an EMBL/GenBank/DDBJ whole genome shotgun (WGS) entry which is preliminary data.</text>
</comment>
<name>A0A0E2HER0_9FIRM</name>
<comment type="similarity">
    <text evidence="8">Belongs to the TRAP transporter small permease family.</text>
</comment>
<feature type="domain" description="Tripartite ATP-independent periplasmic transporters DctQ component" evidence="10">
    <location>
        <begin position="20"/>
        <end position="149"/>
    </location>
</feature>
<dbReference type="PATRIC" id="fig|999408.3.peg.1315"/>
<dbReference type="GO" id="GO:0005886">
    <property type="term" value="C:plasma membrane"/>
    <property type="evidence" value="ECO:0007669"/>
    <property type="project" value="UniProtKB-SubCell"/>
</dbReference>
<dbReference type="HOGENOM" id="CLU_086356_9_2_9"/>